<feature type="transmembrane region" description="Helical" evidence="1">
    <location>
        <begin position="234"/>
        <end position="253"/>
    </location>
</feature>
<proteinExistence type="predicted"/>
<dbReference type="InterPro" id="IPR029787">
    <property type="entry name" value="Nucleotide_cyclase"/>
</dbReference>
<keyword evidence="5" id="KW-1185">Reference proteome</keyword>
<keyword evidence="1" id="KW-0472">Membrane</keyword>
<feature type="domain" description="EAL" evidence="2">
    <location>
        <begin position="1025"/>
        <end position="1278"/>
    </location>
</feature>
<feature type="domain" description="GGDEF" evidence="3">
    <location>
        <begin position="884"/>
        <end position="1016"/>
    </location>
</feature>
<dbReference type="NCBIfam" id="TIGR00254">
    <property type="entry name" value="GGDEF"/>
    <property type="match status" value="2"/>
</dbReference>
<dbReference type="SMART" id="SM00267">
    <property type="entry name" value="GGDEF"/>
    <property type="match status" value="2"/>
</dbReference>
<dbReference type="Gene3D" id="3.20.20.450">
    <property type="entry name" value="EAL domain"/>
    <property type="match status" value="1"/>
</dbReference>
<evidence type="ECO:0000313" key="4">
    <source>
        <dbReference type="EMBL" id="ORW15522.1"/>
    </source>
</evidence>
<feature type="transmembrane region" description="Helical" evidence="1">
    <location>
        <begin position="579"/>
        <end position="597"/>
    </location>
</feature>
<evidence type="ECO:0000256" key="1">
    <source>
        <dbReference type="SAM" id="Phobius"/>
    </source>
</evidence>
<feature type="transmembrane region" description="Helical" evidence="1">
    <location>
        <begin position="132"/>
        <end position="152"/>
    </location>
</feature>
<feature type="transmembrane region" description="Helical" evidence="1">
    <location>
        <begin position="7"/>
        <end position="28"/>
    </location>
</feature>
<dbReference type="SUPFAM" id="SSF55073">
    <property type="entry name" value="Nucleotide cyclase"/>
    <property type="match status" value="2"/>
</dbReference>
<feature type="transmembrane region" description="Helical" evidence="1">
    <location>
        <begin position="290"/>
        <end position="309"/>
    </location>
</feature>
<feature type="transmembrane region" description="Helical" evidence="1">
    <location>
        <begin position="196"/>
        <end position="214"/>
    </location>
</feature>
<dbReference type="EMBL" id="LQPH01000172">
    <property type="protein sequence ID" value="ORW15522.1"/>
    <property type="molecule type" value="Genomic_DNA"/>
</dbReference>
<dbReference type="Gene3D" id="3.30.70.270">
    <property type="match status" value="2"/>
</dbReference>
<dbReference type="InterPro" id="IPR035919">
    <property type="entry name" value="EAL_sf"/>
</dbReference>
<dbReference type="CDD" id="cd01948">
    <property type="entry name" value="EAL"/>
    <property type="match status" value="1"/>
</dbReference>
<evidence type="ECO:0000259" key="3">
    <source>
        <dbReference type="PROSITE" id="PS50887"/>
    </source>
</evidence>
<dbReference type="PROSITE" id="PS50883">
    <property type="entry name" value="EAL"/>
    <property type="match status" value="1"/>
</dbReference>
<feature type="transmembrane region" description="Helical" evidence="1">
    <location>
        <begin position="638"/>
        <end position="654"/>
    </location>
</feature>
<feature type="transmembrane region" description="Helical" evidence="1">
    <location>
        <begin position="704"/>
        <end position="725"/>
    </location>
</feature>
<feature type="transmembrane region" description="Helical" evidence="1">
    <location>
        <begin position="666"/>
        <end position="684"/>
    </location>
</feature>
<feature type="transmembrane region" description="Helical" evidence="1">
    <location>
        <begin position="548"/>
        <end position="567"/>
    </location>
</feature>
<dbReference type="STRING" id="244292.ABW17_07560"/>
<feature type="transmembrane region" description="Helical" evidence="1">
    <location>
        <begin position="69"/>
        <end position="88"/>
    </location>
</feature>
<evidence type="ECO:0000313" key="5">
    <source>
        <dbReference type="Proteomes" id="UP000193781"/>
    </source>
</evidence>
<gene>
    <name evidence="4" type="ORF">AWC17_17050</name>
</gene>
<feature type="transmembrane region" description="Helical" evidence="1">
    <location>
        <begin position="100"/>
        <end position="120"/>
    </location>
</feature>
<feature type="transmembrane region" description="Helical" evidence="1">
    <location>
        <begin position="819"/>
        <end position="837"/>
    </location>
</feature>
<reference evidence="4 5" key="1">
    <citation type="submission" date="2016-01" db="EMBL/GenBank/DDBJ databases">
        <title>The new phylogeny of the genus Mycobacterium.</title>
        <authorList>
            <person name="Tarcisio F."/>
            <person name="Conor M."/>
            <person name="Antonella G."/>
            <person name="Elisabetta G."/>
            <person name="Giulia F.S."/>
            <person name="Sara T."/>
            <person name="Anna F."/>
            <person name="Clotilde B."/>
            <person name="Roberto B."/>
            <person name="Veronica D.S."/>
            <person name="Fabio R."/>
            <person name="Monica P."/>
            <person name="Olivier J."/>
            <person name="Enrico T."/>
            <person name="Nicola S."/>
        </authorList>
    </citation>
    <scope>NUCLEOTIDE SEQUENCE [LARGE SCALE GENOMIC DNA]</scope>
    <source>
        <strain evidence="4 5">DSM 44803</strain>
    </source>
</reference>
<name>A0A1X1YWQ1_9MYCO</name>
<dbReference type="PANTHER" id="PTHR44757">
    <property type="entry name" value="DIGUANYLATE CYCLASE DGCP"/>
    <property type="match status" value="1"/>
</dbReference>
<evidence type="ECO:0000259" key="2">
    <source>
        <dbReference type="PROSITE" id="PS50883"/>
    </source>
</evidence>
<feature type="transmembrane region" description="Helical" evidence="1">
    <location>
        <begin position="604"/>
        <end position="626"/>
    </location>
</feature>
<sequence>MPPRLGWLVVGAYGFAGALVVGSSIGGWEGAYATRPVDEIALAICLLFGAGCAGYAARSAAGRHRRGWLALVIAQLGWAAGEVIWAVYDVRPELAHATHPAAAEIVLLLWPFGAFASLLLLSRFSRHSPRRLVLDGLIVATSLFVVSWEFVLDKQLREDSGSRATTVAEIFNDVVLLTTAILMLSRGRRGDQPSRNLLAGGVATISVSDIAMVFKSGIGSYQVSDLVDLGRVAGLGMIALAALSSVYESPVAASRDEEMLSRTRLWLPYLPLLVAAAVGLGHAVGLMAHGPLLVALGILVAAVLLRQFVVLMENQSLLSEVAREAFRDSLTGLANRAYFIDQLEQAVARQSCDIAPIAVLCLDLDNFKSVNDALGHPAGDELLVRVAGRLTATLGDNCVTARFGGDEFAVLLEGSVEESHAAAHRVLEAFNAPILVEGVPIPVRPSVGFTVATGASDCSVEQLLRHADLAMYTAKREGGQCVRSFVPDLPLSYSFSTALVGPASVAVPVVETSTGPRLRRAADAGTPTPLQPQDDIDGIRWPPTPIRIALAVLMIGVISFTVTSILFPNASHSVFFSKSLYSALNLLAAGLIAVRAHRLKADRIAWSLIAAGMAQSALGDVAYALWVPNAQSPSVADPEYLAFYPFVYAGILLLMRSRLKRVPMPIRLDSLVCALAVAALAAALRAGPMHAAAARTPATVLVGLVYPWGDLVLLALAVGMLPILGWRSEFRWGFLVVGLVGFAVADAVYLFQTAEGSYQVGTTLDALWPASSLLVALASWAPWSSPAPAPRHGLGSYAVPVTCTVVALGVAILGHDSRLASTLAALSLVAVAARFSVTFRDVSMLAESHKQAMTDELTTLPNRRSLATALTALSASASPAGTASHRALLLLNLDKLREINASVGPHFGDELLWHIANRLAHNVRRDDLLARVSDEEFAILLGEGSDLVAARAQAGRLLECVSIPFELDAISVQIDACIAIALYPDHCDHPQELLNRAEAAIPHAKSALSKIAVYEPTFELDRDHDPNLVGELRAALIDGDELTVHYQPKVNASDGTVHSVEALLRWQHPARGLLMPEEFLPAAERAGLMRTVANRTINLTLEQIRSWRDQGLPLTVAVNLSTTNLLDLDLAVTIERLLRTHGLPPDALIVEITESALVDSDRSRNTVAALQLLGVRISLDDYGTGWSSLARLQDVSVDELKLDRRFVARLAQDPRSVAIVQSTVDLAQNLGADLVAEGVEDEATLSALRRYGCNITQGFVHSPPLPPDELRRWITSRSAIAGHVDSERSALTD</sequence>
<dbReference type="Pfam" id="PF00563">
    <property type="entry name" value="EAL"/>
    <property type="match status" value="1"/>
</dbReference>
<feature type="transmembrane region" description="Helical" evidence="1">
    <location>
        <begin position="795"/>
        <end position="813"/>
    </location>
</feature>
<dbReference type="Pfam" id="PF00990">
    <property type="entry name" value="GGDEF"/>
    <property type="match status" value="2"/>
</dbReference>
<dbReference type="SUPFAM" id="SSF141868">
    <property type="entry name" value="EAL domain-like"/>
    <property type="match status" value="1"/>
</dbReference>
<keyword evidence="1" id="KW-1133">Transmembrane helix</keyword>
<dbReference type="InterPro" id="IPR052155">
    <property type="entry name" value="Biofilm_reg_signaling"/>
</dbReference>
<dbReference type="CDD" id="cd01949">
    <property type="entry name" value="GGDEF"/>
    <property type="match status" value="2"/>
</dbReference>
<dbReference type="PROSITE" id="PS50887">
    <property type="entry name" value="GGDEF"/>
    <property type="match status" value="2"/>
</dbReference>
<feature type="transmembrane region" description="Helical" evidence="1">
    <location>
        <begin position="265"/>
        <end position="284"/>
    </location>
</feature>
<feature type="transmembrane region" description="Helical" evidence="1">
    <location>
        <begin position="164"/>
        <end position="184"/>
    </location>
</feature>
<feature type="domain" description="GGDEF" evidence="3">
    <location>
        <begin position="355"/>
        <end position="487"/>
    </location>
</feature>
<dbReference type="PANTHER" id="PTHR44757:SF2">
    <property type="entry name" value="BIOFILM ARCHITECTURE MAINTENANCE PROTEIN MBAA"/>
    <property type="match status" value="1"/>
</dbReference>
<dbReference type="SMART" id="SM00052">
    <property type="entry name" value="EAL"/>
    <property type="match status" value="1"/>
</dbReference>
<comment type="caution">
    <text evidence="4">The sequence shown here is derived from an EMBL/GenBank/DDBJ whole genome shotgun (WGS) entry which is preliminary data.</text>
</comment>
<dbReference type="InterPro" id="IPR001633">
    <property type="entry name" value="EAL_dom"/>
</dbReference>
<keyword evidence="1" id="KW-0812">Transmembrane</keyword>
<dbReference type="Proteomes" id="UP000193781">
    <property type="component" value="Unassembled WGS sequence"/>
</dbReference>
<feature type="transmembrane region" description="Helical" evidence="1">
    <location>
        <begin position="732"/>
        <end position="751"/>
    </location>
</feature>
<dbReference type="InterPro" id="IPR000160">
    <property type="entry name" value="GGDEF_dom"/>
</dbReference>
<protein>
    <submittedName>
        <fullName evidence="4">Diguanylate phosphodiesterase</fullName>
    </submittedName>
</protein>
<organism evidence="4 5">
    <name type="scientific">Mycobacterium nebraskense</name>
    <dbReference type="NCBI Taxonomy" id="244292"/>
    <lineage>
        <taxon>Bacteria</taxon>
        <taxon>Bacillati</taxon>
        <taxon>Actinomycetota</taxon>
        <taxon>Actinomycetes</taxon>
        <taxon>Mycobacteriales</taxon>
        <taxon>Mycobacteriaceae</taxon>
        <taxon>Mycobacterium</taxon>
    </lineage>
</organism>
<accession>A0A1X1YWQ1</accession>
<feature type="transmembrane region" description="Helical" evidence="1">
    <location>
        <begin position="40"/>
        <end position="57"/>
    </location>
</feature>
<dbReference type="InterPro" id="IPR043128">
    <property type="entry name" value="Rev_trsase/Diguanyl_cyclase"/>
</dbReference>